<feature type="domain" description="Transposase IS4-like" evidence="2">
    <location>
        <begin position="134"/>
        <end position="233"/>
    </location>
</feature>
<evidence type="ECO:0000313" key="3">
    <source>
        <dbReference type="EMBL" id="CAA9280302.1"/>
    </source>
</evidence>
<evidence type="ECO:0000256" key="1">
    <source>
        <dbReference type="SAM" id="MobiDB-lite"/>
    </source>
</evidence>
<dbReference type="GO" id="GO:0004803">
    <property type="term" value="F:transposase activity"/>
    <property type="evidence" value="ECO:0007669"/>
    <property type="project" value="InterPro"/>
</dbReference>
<dbReference type="PANTHER" id="PTHR30007:SF0">
    <property type="entry name" value="TRANSPOSASE"/>
    <property type="match status" value="1"/>
</dbReference>
<dbReference type="GO" id="GO:0006313">
    <property type="term" value="P:DNA transposition"/>
    <property type="evidence" value="ECO:0007669"/>
    <property type="project" value="InterPro"/>
</dbReference>
<organism evidence="3">
    <name type="scientific">uncultured Acetobacteraceae bacterium</name>
    <dbReference type="NCBI Taxonomy" id="169975"/>
    <lineage>
        <taxon>Bacteria</taxon>
        <taxon>Pseudomonadati</taxon>
        <taxon>Pseudomonadota</taxon>
        <taxon>Alphaproteobacteria</taxon>
        <taxon>Acetobacterales</taxon>
        <taxon>Acetobacteraceae</taxon>
        <taxon>environmental samples</taxon>
    </lineage>
</organism>
<dbReference type="InterPro" id="IPR002559">
    <property type="entry name" value="Transposase_11"/>
</dbReference>
<gene>
    <name evidence="3" type="ORF">AVDCRST_MAG04-3678</name>
</gene>
<dbReference type="EMBL" id="CADCTL010000271">
    <property type="protein sequence ID" value="CAA9280302.1"/>
    <property type="molecule type" value="Genomic_DNA"/>
</dbReference>
<evidence type="ECO:0000259" key="2">
    <source>
        <dbReference type="Pfam" id="PF01609"/>
    </source>
</evidence>
<dbReference type="Pfam" id="PF01609">
    <property type="entry name" value="DDE_Tnp_1"/>
    <property type="match status" value="1"/>
</dbReference>
<feature type="region of interest" description="Disordered" evidence="1">
    <location>
        <begin position="1"/>
        <end position="25"/>
    </location>
</feature>
<dbReference type="AlphaFoldDB" id="A0A6J4JJK1"/>
<reference evidence="3" key="1">
    <citation type="submission" date="2020-02" db="EMBL/GenBank/DDBJ databases">
        <authorList>
            <person name="Meier V. D."/>
        </authorList>
    </citation>
    <scope>NUCLEOTIDE SEQUENCE</scope>
    <source>
        <strain evidence="3">AVDCRST_MAG04</strain>
    </source>
</reference>
<dbReference type="PANTHER" id="PTHR30007">
    <property type="entry name" value="PHP DOMAIN PROTEIN"/>
    <property type="match status" value="1"/>
</dbReference>
<proteinExistence type="predicted"/>
<accession>A0A6J4JJK1</accession>
<dbReference type="GO" id="GO:0003677">
    <property type="term" value="F:DNA binding"/>
    <property type="evidence" value="ECO:0007669"/>
    <property type="project" value="InterPro"/>
</dbReference>
<dbReference type="NCBIfam" id="NF033580">
    <property type="entry name" value="transpos_IS5_3"/>
    <property type="match status" value="1"/>
</dbReference>
<protein>
    <submittedName>
        <fullName evidence="3">Mobile element protein</fullName>
    </submittedName>
</protein>
<name>A0A6J4JJK1_9PROT</name>
<sequence length="300" mass="33243">MSCTAPLSTADLPPPSARRVPRPDRGDGWNTLADIEVFIFAVEAELEAMDRERVGVHRRGRKPDLALRRRLIGLIWTLTFGGMQWRIAGWLSGVPFTTLHSSFARWTRLGLWRRLGQRLALDWRLACGDEVLPSAVVADSRSLRSAPTSWTRGIDGGKLVKGLKVFAVCDKHGSLLDLELRPANTDDRAGTLPTLPRLAALGFQGDLLGDSGFKGAPFAAAALAHDIHVSVSPGGTRDGRFLPNGIRWVVERLFAWLSRYRRLNIVYDREPDLFAAHVWIAMISIISRRLVAQTQAQQGI</sequence>